<evidence type="ECO:0000313" key="4">
    <source>
        <dbReference type="EMBL" id="AWL05850.1"/>
    </source>
</evidence>
<dbReference type="RefSeq" id="WP_109346179.1">
    <property type="nucleotide sequence ID" value="NZ_CP029343.1"/>
</dbReference>
<dbReference type="PROSITE" id="PS51125">
    <property type="entry name" value="NHL"/>
    <property type="match status" value="2"/>
</dbReference>
<feature type="chain" id="PRO_5015391964" description="Gluconolaconase" evidence="3">
    <location>
        <begin position="20"/>
        <end position="725"/>
    </location>
</feature>
<dbReference type="Proteomes" id="UP000245820">
    <property type="component" value="Chromosome"/>
</dbReference>
<reference evidence="4 5" key="1">
    <citation type="submission" date="2018-05" db="EMBL/GenBank/DDBJ databases">
        <title>Complete genome sequence of Massilia oculi sp. nov. CCUG 43427T (=DSM 26321T), the type strain of M. oculi, and comparison with genome sequences of other Massilia strains.</title>
        <authorList>
            <person name="Zhu B."/>
        </authorList>
    </citation>
    <scope>NUCLEOTIDE SEQUENCE [LARGE SCALE GENOMIC DNA]</scope>
    <source>
        <strain evidence="4 5">CCUG 43427</strain>
    </source>
</reference>
<feature type="signal peptide" evidence="3">
    <location>
        <begin position="1"/>
        <end position="19"/>
    </location>
</feature>
<keyword evidence="3" id="KW-0732">Signal</keyword>
<evidence type="ECO:0008006" key="6">
    <source>
        <dbReference type="Google" id="ProtNLM"/>
    </source>
</evidence>
<organism evidence="4 5">
    <name type="scientific">Massilia oculi</name>
    <dbReference type="NCBI Taxonomy" id="945844"/>
    <lineage>
        <taxon>Bacteria</taxon>
        <taxon>Pseudomonadati</taxon>
        <taxon>Pseudomonadota</taxon>
        <taxon>Betaproteobacteria</taxon>
        <taxon>Burkholderiales</taxon>
        <taxon>Oxalobacteraceae</taxon>
        <taxon>Telluria group</taxon>
        <taxon>Massilia</taxon>
    </lineage>
</organism>
<name>A0A2S2DKF2_9BURK</name>
<dbReference type="OrthoDB" id="9774579at2"/>
<feature type="repeat" description="NHL" evidence="2">
    <location>
        <begin position="368"/>
        <end position="399"/>
    </location>
</feature>
<dbReference type="InterPro" id="IPR001258">
    <property type="entry name" value="NHL_repeat"/>
</dbReference>
<dbReference type="KEGG" id="mtim:DIR46_16395"/>
<dbReference type="PROSITE" id="PS51257">
    <property type="entry name" value="PROKAR_LIPOPROTEIN"/>
    <property type="match status" value="1"/>
</dbReference>
<protein>
    <recommendedName>
        <fullName evidence="6">Gluconolaconase</fullName>
    </recommendedName>
</protein>
<dbReference type="SUPFAM" id="SSF101898">
    <property type="entry name" value="NHL repeat"/>
    <property type="match status" value="1"/>
</dbReference>
<proteinExistence type="predicted"/>
<dbReference type="PANTHER" id="PTHR13833:SF71">
    <property type="entry name" value="NHL DOMAIN-CONTAINING PROTEIN"/>
    <property type="match status" value="1"/>
</dbReference>
<keyword evidence="5" id="KW-1185">Reference proteome</keyword>
<dbReference type="EMBL" id="CP029343">
    <property type="protein sequence ID" value="AWL05850.1"/>
    <property type="molecule type" value="Genomic_DNA"/>
</dbReference>
<evidence type="ECO:0000256" key="1">
    <source>
        <dbReference type="ARBA" id="ARBA00022737"/>
    </source>
</evidence>
<evidence type="ECO:0000313" key="5">
    <source>
        <dbReference type="Proteomes" id="UP000245820"/>
    </source>
</evidence>
<dbReference type="PANTHER" id="PTHR13833">
    <property type="match status" value="1"/>
</dbReference>
<dbReference type="SUPFAM" id="SSF63825">
    <property type="entry name" value="YWTD domain"/>
    <property type="match status" value="1"/>
</dbReference>
<sequence length="725" mass="73366">MKNLRGSRGLGFFTPIVTAFVFTLLSACGSSSDAPSTGTPPVSEQPPPTVPVMPKLTVLAGNTGGPGIDDGAADVARFRLPSDVAIAGDGTLYIADRYSHTIRKMSDGQVSTLAGAPGLNGHADGRGAAARFDSPVALAVDAAHNVYVADSGNHVIRKIDPGGTVTTLAGAVRAFGNADGQGNAARFYRPVGVASDPTGHLYVVDQQLGIVDTFKTLRRITPAGTVTTITSNDPSFVVQSDGVAVDGSGNLSVIGVVGSDTTELNTVPGAPASAITIRTPKLLRLSPGGAVATLGVVPPEGSYAGVAIDPSGNVYFSDRGYHRVYAYSAATGRIDVFAGSPGPMFIDTHGGLIVMSPGSADGVGVAAQFNGPQGLAADGSGNLYIADYGNYTIRKASPQAQVTTIAGAARRQGATDGAGPEATLGALMSGSTTDGAGNVYVTDSYGHTVRKITPGGLVTTVAGKAGESGSADGVGAAARFFSPAGIVADAAGNIFLTDTFNKLIRKIAINGEVTTIAGTVGTFDLVDGVGSNAHFISPTGITRDSAGNLFVTDGPTIRKITPAGAVSTIAGRQLREGDGSADLDGVGAQATFNNPNAIAIDGVGNLYVVDIRSYTVRRISPGGEVVTIAGKQSEGGLVDGPGLAARFIYPSGIAIDANGNLFISDSGNTAIRKIARDGVVSTVLALPAPQNEWSQESLQSITYLGANTFYLTRPGAVLKLDLGTR</sequence>
<dbReference type="Gene3D" id="2.120.10.30">
    <property type="entry name" value="TolB, C-terminal domain"/>
    <property type="match status" value="6"/>
</dbReference>
<dbReference type="Pfam" id="PF01436">
    <property type="entry name" value="NHL"/>
    <property type="match status" value="2"/>
</dbReference>
<dbReference type="InterPro" id="IPR011042">
    <property type="entry name" value="6-blade_b-propeller_TolB-like"/>
</dbReference>
<keyword evidence="1" id="KW-0677">Repeat</keyword>
<feature type="repeat" description="NHL" evidence="2">
    <location>
        <begin position="126"/>
        <end position="162"/>
    </location>
</feature>
<evidence type="ECO:0000256" key="3">
    <source>
        <dbReference type="SAM" id="SignalP"/>
    </source>
</evidence>
<evidence type="ECO:0000256" key="2">
    <source>
        <dbReference type="PROSITE-ProRule" id="PRU00504"/>
    </source>
</evidence>
<dbReference type="AlphaFoldDB" id="A0A2S2DKF2"/>
<accession>A0A2S2DKF2</accession>
<gene>
    <name evidence="4" type="ORF">DIR46_16395</name>
</gene>